<reference evidence="3" key="1">
    <citation type="submission" date="2022-02" db="EMBL/GenBank/DDBJ databases">
        <authorList>
            <person name="Henning P.M."/>
            <person name="McCubbin A.G."/>
            <person name="Shore J.S."/>
        </authorList>
    </citation>
    <scope>NUCLEOTIDE SEQUENCE</scope>
    <source>
        <strain evidence="3">F60SS</strain>
        <tissue evidence="3">Leaves</tissue>
    </source>
</reference>
<dbReference type="InterPro" id="IPR029481">
    <property type="entry name" value="ABC_trans_N"/>
</dbReference>
<dbReference type="Pfam" id="PF14510">
    <property type="entry name" value="ABC_trans_N"/>
    <property type="match status" value="1"/>
</dbReference>
<dbReference type="SUPFAM" id="SSF52540">
    <property type="entry name" value="P-loop containing nucleoside triphosphate hydrolases"/>
    <property type="match status" value="1"/>
</dbReference>
<feature type="domain" description="Pleiotropic ABC efflux transporter N-terminal" evidence="2">
    <location>
        <begin position="94"/>
        <end position="144"/>
    </location>
</feature>
<dbReference type="PANTHER" id="PTHR48040">
    <property type="entry name" value="PLEIOTROPIC DRUG RESISTANCE PROTEIN 1-LIKE ISOFORM X1"/>
    <property type="match status" value="1"/>
</dbReference>
<dbReference type="OrthoDB" id="66620at2759"/>
<protein>
    <submittedName>
        <fullName evidence="3">Transcription factor</fullName>
    </submittedName>
</protein>
<gene>
    <name evidence="3" type="primary">PDR1_2</name>
    <name evidence="3" type="ORF">Tsubulata_005548</name>
</gene>
<dbReference type="GO" id="GO:0016887">
    <property type="term" value="F:ATP hydrolysis activity"/>
    <property type="evidence" value="ECO:0007669"/>
    <property type="project" value="InterPro"/>
</dbReference>
<dbReference type="Proteomes" id="UP001141552">
    <property type="component" value="Unassembled WGS sequence"/>
</dbReference>
<comment type="caution">
    <text evidence="3">The sequence shown here is derived from an EMBL/GenBank/DDBJ whole genome shotgun (WGS) entry which is preliminary data.</text>
</comment>
<dbReference type="EMBL" id="JAKUCV010002969">
    <property type="protein sequence ID" value="KAJ4840744.1"/>
    <property type="molecule type" value="Genomic_DNA"/>
</dbReference>
<dbReference type="AlphaFoldDB" id="A0A9Q0G1R0"/>
<evidence type="ECO:0000259" key="1">
    <source>
        <dbReference type="Pfam" id="PF00005"/>
    </source>
</evidence>
<evidence type="ECO:0000259" key="2">
    <source>
        <dbReference type="Pfam" id="PF14510"/>
    </source>
</evidence>
<organism evidence="3 4">
    <name type="scientific">Turnera subulata</name>
    <dbReference type="NCBI Taxonomy" id="218843"/>
    <lineage>
        <taxon>Eukaryota</taxon>
        <taxon>Viridiplantae</taxon>
        <taxon>Streptophyta</taxon>
        <taxon>Embryophyta</taxon>
        <taxon>Tracheophyta</taxon>
        <taxon>Spermatophyta</taxon>
        <taxon>Magnoliopsida</taxon>
        <taxon>eudicotyledons</taxon>
        <taxon>Gunneridae</taxon>
        <taxon>Pentapetalae</taxon>
        <taxon>rosids</taxon>
        <taxon>fabids</taxon>
        <taxon>Malpighiales</taxon>
        <taxon>Passifloraceae</taxon>
        <taxon>Turnera</taxon>
    </lineage>
</organism>
<name>A0A9Q0G1R0_9ROSI</name>
<dbReference type="Gene3D" id="3.40.50.300">
    <property type="entry name" value="P-loop containing nucleotide triphosphate hydrolases"/>
    <property type="match status" value="1"/>
</dbReference>
<dbReference type="InterPro" id="IPR027417">
    <property type="entry name" value="P-loop_NTPase"/>
</dbReference>
<keyword evidence="4" id="KW-1185">Reference proteome</keyword>
<proteinExistence type="predicted"/>
<sequence>MESADDLSIPSKSLSKGASFLFRSNVVEAFSKSSREEDDEEALKWAAIERLPTYSRLKKGLLTTSQGGADEIDIHNLGFQERKGLLERLVRVAEEDNEKFLLKLRKRIDRVGIELPTIEVRFEHLNIEAEAHVGSRALPTFFNFNVNIVEGFLNFLHILPSRKQHLSILEDVSGIIKPSRTTLLLGPPSSGKTTLLLALAGKVDPGLKVSGSVTYNGHSMNEFVPQRTAAYISQQDLHLGEMTVRETLEFAARCHGIGHRYEMLAELLRREKAANIKPDPDIDIYMKAIATEGQESSVITDYVLKHFTSTRLLFPKMSNPIHVPEELFIYQTTEVSTRLT</sequence>
<accession>A0A9Q0G1R0</accession>
<feature type="domain" description="ABC transporter" evidence="1">
    <location>
        <begin position="169"/>
        <end position="265"/>
    </location>
</feature>
<evidence type="ECO:0000313" key="3">
    <source>
        <dbReference type="EMBL" id="KAJ4840744.1"/>
    </source>
</evidence>
<reference evidence="3" key="2">
    <citation type="journal article" date="2023" name="Plants (Basel)">
        <title>Annotation of the Turnera subulata (Passifloraceae) Draft Genome Reveals the S-Locus Evolved after the Divergence of Turneroideae from Passifloroideae in a Stepwise Manner.</title>
        <authorList>
            <person name="Henning P.M."/>
            <person name="Roalson E.H."/>
            <person name="Mir W."/>
            <person name="McCubbin A.G."/>
            <person name="Shore J.S."/>
        </authorList>
    </citation>
    <scope>NUCLEOTIDE SEQUENCE</scope>
    <source>
        <strain evidence="3">F60SS</strain>
    </source>
</reference>
<dbReference type="GO" id="GO:0005524">
    <property type="term" value="F:ATP binding"/>
    <property type="evidence" value="ECO:0007669"/>
    <property type="project" value="InterPro"/>
</dbReference>
<dbReference type="PANTHER" id="PTHR48040:SF22">
    <property type="entry name" value="ABC TRANSPORTER DOMAIN-CONTAINING PROTEIN"/>
    <property type="match status" value="1"/>
</dbReference>
<evidence type="ECO:0000313" key="4">
    <source>
        <dbReference type="Proteomes" id="UP001141552"/>
    </source>
</evidence>
<dbReference type="Pfam" id="PF00005">
    <property type="entry name" value="ABC_tran"/>
    <property type="match status" value="1"/>
</dbReference>
<dbReference type="InterPro" id="IPR003439">
    <property type="entry name" value="ABC_transporter-like_ATP-bd"/>
</dbReference>